<dbReference type="EMBL" id="KL596776">
    <property type="protein sequence ID" value="KER25464.1"/>
    <property type="molecule type" value="Genomic_DNA"/>
</dbReference>
<dbReference type="PROSITE" id="PS51767">
    <property type="entry name" value="PEPTIDASE_A1"/>
    <property type="match status" value="1"/>
</dbReference>
<dbReference type="GeneID" id="20328372"/>
<dbReference type="Gene3D" id="2.40.70.10">
    <property type="entry name" value="Acid Proteases"/>
    <property type="match status" value="1"/>
</dbReference>
<dbReference type="SUPFAM" id="SSF50630">
    <property type="entry name" value="Acid proteases"/>
    <property type="match status" value="1"/>
</dbReference>
<accession>A0A075ACI8</accession>
<proteinExistence type="predicted"/>
<keyword evidence="3" id="KW-1185">Reference proteome</keyword>
<dbReference type="OrthoDB" id="771136at2759"/>
<evidence type="ECO:0000259" key="1">
    <source>
        <dbReference type="PROSITE" id="PS51767"/>
    </source>
</evidence>
<dbReference type="InterPro" id="IPR021109">
    <property type="entry name" value="Peptidase_aspartic_dom_sf"/>
</dbReference>
<gene>
    <name evidence="2" type="ORF">T265_14206</name>
</gene>
<dbReference type="InterPro" id="IPR033121">
    <property type="entry name" value="PEPTIDASE_A1"/>
</dbReference>
<evidence type="ECO:0000313" key="3">
    <source>
        <dbReference type="Proteomes" id="UP000054324"/>
    </source>
</evidence>
<protein>
    <recommendedName>
        <fullName evidence="1">Peptidase A1 domain-containing protein</fullName>
    </recommendedName>
</protein>
<reference evidence="2 3" key="1">
    <citation type="submission" date="2013-11" db="EMBL/GenBank/DDBJ databases">
        <title>Opisthorchis viverrini - life in the bile duct.</title>
        <authorList>
            <person name="Young N.D."/>
            <person name="Nagarajan N."/>
            <person name="Lin S.J."/>
            <person name="Korhonen P.K."/>
            <person name="Jex A.R."/>
            <person name="Hall R.S."/>
            <person name="Safavi-Hemami H."/>
            <person name="Kaewkong W."/>
            <person name="Bertrand D."/>
            <person name="Gao S."/>
            <person name="Seet Q."/>
            <person name="Wongkham S."/>
            <person name="Teh B.T."/>
            <person name="Wongkham C."/>
            <person name="Intapan P.M."/>
            <person name="Maleewong W."/>
            <person name="Yang X."/>
            <person name="Hu M."/>
            <person name="Wang Z."/>
            <person name="Hofmann A."/>
            <person name="Sternberg P.W."/>
            <person name="Tan P."/>
            <person name="Wang J."/>
            <person name="Gasser R.B."/>
        </authorList>
    </citation>
    <scope>NUCLEOTIDE SEQUENCE [LARGE SCALE GENOMIC DNA]</scope>
</reference>
<dbReference type="RefSeq" id="XP_009170798.1">
    <property type="nucleotide sequence ID" value="XM_009172534.1"/>
</dbReference>
<dbReference type="AlphaFoldDB" id="A0A075ACI8"/>
<dbReference type="Proteomes" id="UP000054324">
    <property type="component" value="Unassembled WGS sequence"/>
</dbReference>
<evidence type="ECO:0000313" key="2">
    <source>
        <dbReference type="EMBL" id="KER25464.1"/>
    </source>
</evidence>
<feature type="non-terminal residue" evidence="2">
    <location>
        <position position="104"/>
    </location>
</feature>
<dbReference type="CTD" id="20328372"/>
<dbReference type="Pfam" id="PF00026">
    <property type="entry name" value="Asp"/>
    <property type="match status" value="1"/>
</dbReference>
<organism evidence="2 3">
    <name type="scientific">Opisthorchis viverrini</name>
    <name type="common">Southeast Asian liver fluke</name>
    <dbReference type="NCBI Taxonomy" id="6198"/>
    <lineage>
        <taxon>Eukaryota</taxon>
        <taxon>Metazoa</taxon>
        <taxon>Spiralia</taxon>
        <taxon>Lophotrochozoa</taxon>
        <taxon>Platyhelminthes</taxon>
        <taxon>Trematoda</taxon>
        <taxon>Digenea</taxon>
        <taxon>Opisthorchiida</taxon>
        <taxon>Opisthorchiata</taxon>
        <taxon>Opisthorchiidae</taxon>
        <taxon>Opisthorchis</taxon>
    </lineage>
</organism>
<sequence length="104" mass="11527">MKLAKDINGLLGQTGTIDAFSTMDCERDEGWPEITFVLGVKPFVLKHDQYLAKFIQNGMECCVSIFSTVLPIESQSIILGLAFISKFDTVFDLESMEVGFAVPE</sequence>
<dbReference type="KEGG" id="ovi:T265_14206"/>
<name>A0A075ACI8_OPIVI</name>
<feature type="domain" description="Peptidase A1" evidence="1">
    <location>
        <begin position="1"/>
        <end position="101"/>
    </location>
</feature>